<evidence type="ECO:0000259" key="2">
    <source>
        <dbReference type="Pfam" id="PF13372"/>
    </source>
</evidence>
<dbReference type="InterPro" id="IPR025388">
    <property type="entry name" value="Alginate_export_dom"/>
</dbReference>
<evidence type="ECO:0000256" key="1">
    <source>
        <dbReference type="SAM" id="SignalP"/>
    </source>
</evidence>
<feature type="chain" id="PRO_5009860093" description="Alginate export domain-containing protein" evidence="1">
    <location>
        <begin position="27"/>
        <end position="427"/>
    </location>
</feature>
<organism evidence="3 4">
    <name type="scientific">Sphingobium indicum (strain DSM 16412 / CCM 7286 / MTCC 6364 / B90A)</name>
    <dbReference type="NCBI Taxonomy" id="861109"/>
    <lineage>
        <taxon>Bacteria</taxon>
        <taxon>Pseudomonadati</taxon>
        <taxon>Pseudomonadota</taxon>
        <taxon>Alphaproteobacteria</taxon>
        <taxon>Sphingomonadales</taxon>
        <taxon>Sphingomonadaceae</taxon>
        <taxon>Sphingobium</taxon>
    </lineage>
</organism>
<dbReference type="KEGG" id="sinb:SIDU_06430"/>
<dbReference type="Gene3D" id="2.40.160.10">
    <property type="entry name" value="Porin"/>
    <property type="match status" value="1"/>
</dbReference>
<evidence type="ECO:0000313" key="3">
    <source>
        <dbReference type="EMBL" id="APL94172.1"/>
    </source>
</evidence>
<name>A0A1L5BN22_SPHIB</name>
<dbReference type="EMBL" id="CP013070">
    <property type="protein sequence ID" value="APL94172.1"/>
    <property type="molecule type" value="Genomic_DNA"/>
</dbReference>
<dbReference type="RefSeq" id="WP_007689091.1">
    <property type="nucleotide sequence ID" value="NZ_CP013070.1"/>
</dbReference>
<dbReference type="AlphaFoldDB" id="A0A1L5BN22"/>
<evidence type="ECO:0000313" key="4">
    <source>
        <dbReference type="Proteomes" id="UP000004550"/>
    </source>
</evidence>
<protein>
    <recommendedName>
        <fullName evidence="2">Alginate export domain-containing protein</fullName>
    </recommendedName>
</protein>
<gene>
    <name evidence="3" type="ORF">SIDU_06430</name>
</gene>
<feature type="domain" description="Alginate export" evidence="2">
    <location>
        <begin position="37"/>
        <end position="162"/>
    </location>
</feature>
<accession>A0A1L5BN22</accession>
<sequence length="427" mass="46408">MKKVSFLLSASAPIMGLSAVAAPALAQDVVFKPIVEARLRYETVDQAGPAPLSSSRDAHAVTMRLRAGGEISKGPWAFLAEAEGTLAIDEDYNSGVNGKALYPIVADPETVEANRVQIQYRTKPLVVTVGRQRINLDDQRFVGSVAWRQNEQTFDAVRVEYMGIKNLKVDLTYAIAARTIWGIDGGKFGSANRPTDIEGDDVFANISYKTKLGTLTGFAYLVDEDEAVVALRRNSSQTYGARFAGAVPFTKKVKLSYLASYARQSDYATNPVDYSADFVTAELGLDVAAFKLTGGYELLGSDGGATGIAGGFAFQTPFATLHKFNGWADKFLTTPGTGIQDYYAGVAYTVPKVGKAGPLVASFTFHRFSSDRLSIHYGDEYNAQVTLKLNKHLSALVKYADYQRKGIASFTGDADTRKFWAQIDYAF</sequence>
<dbReference type="InterPro" id="IPR023614">
    <property type="entry name" value="Porin_dom_sf"/>
</dbReference>
<proteinExistence type="predicted"/>
<dbReference type="Proteomes" id="UP000004550">
    <property type="component" value="Chromosome"/>
</dbReference>
<keyword evidence="1" id="KW-0732">Signal</keyword>
<feature type="signal peptide" evidence="1">
    <location>
        <begin position="1"/>
        <end position="26"/>
    </location>
</feature>
<reference evidence="3 4" key="1">
    <citation type="journal article" date="2012" name="J. Bacteriol.">
        <title>Genome sequence of Sphingobium indicum B90A, a hexachlorocyclohexane-degrading bacterium.</title>
        <authorList>
            <person name="Anand S."/>
            <person name="Sangwan N."/>
            <person name="Lata P."/>
            <person name="Kaur J."/>
            <person name="Dua A."/>
            <person name="Singh A.K."/>
            <person name="Verma M."/>
            <person name="Kaur J."/>
            <person name="Khurana J.P."/>
            <person name="Khurana P."/>
            <person name="Mathur S."/>
            <person name="Lal R."/>
        </authorList>
    </citation>
    <scope>NUCLEOTIDE SEQUENCE [LARGE SCALE GENOMIC DNA]</scope>
    <source>
        <strain evidence="4">DSM 16412 / CCM 7286 / MTCC 6364 / B90A</strain>
    </source>
</reference>
<dbReference type="Pfam" id="PF13372">
    <property type="entry name" value="Alginate_exp"/>
    <property type="match status" value="1"/>
</dbReference>